<reference evidence="1" key="2">
    <citation type="submission" date="2013-01" db="EMBL/GenBank/DDBJ databases">
        <authorList>
            <person name="Kapralov M."/>
        </authorList>
    </citation>
    <scope>NUCLEOTIDE SEQUENCE</scope>
    <source>
        <strain evidence="1">12074-3</strain>
    </source>
</reference>
<feature type="non-terminal residue" evidence="1">
    <location>
        <position position="1"/>
    </location>
</feature>
<dbReference type="PANTHER" id="PTHR45184:SF1">
    <property type="entry name" value="DNAJ PROTEIN ERDJ3A"/>
    <property type="match status" value="1"/>
</dbReference>
<organism evidence="1">
    <name type="scientific">Schiedea kauaiensis</name>
    <dbReference type="NCBI Taxonomy" id="270402"/>
    <lineage>
        <taxon>Eukaryota</taxon>
        <taxon>Viridiplantae</taxon>
        <taxon>Streptophyta</taxon>
        <taxon>Embryophyta</taxon>
        <taxon>Tracheophyta</taxon>
        <taxon>Spermatophyta</taxon>
        <taxon>Magnoliopsida</taxon>
        <taxon>eudicotyledons</taxon>
        <taxon>Gunneridae</taxon>
        <taxon>Pentapetalae</taxon>
        <taxon>Caryophyllales</taxon>
        <taxon>Caryophyllaceae</taxon>
        <taxon>Sclerantheae</taxon>
        <taxon>Schiedea</taxon>
    </lineage>
</organism>
<name>N0GUT3_9CARY</name>
<dbReference type="AlphaFoldDB" id="N0GUT3"/>
<accession>N0GUT3</accession>
<reference evidence="1" key="1">
    <citation type="journal article" date="2013" name="Mol. Biol. Evol.">
        <title>Molecular Adaptation during a Rapid Adaptive Radiation.</title>
        <authorList>
            <person name="Kapralov M.V."/>
            <person name="Votintseva A.A."/>
            <person name="Filatov D.A."/>
        </authorList>
    </citation>
    <scope>NUCLEOTIDE SEQUENCE</scope>
    <source>
        <strain evidence="1">12074-3</strain>
    </source>
</reference>
<dbReference type="PANTHER" id="PTHR45184">
    <property type="entry name" value="DNAJ PROTEIN ERDJ3A"/>
    <property type="match status" value="1"/>
</dbReference>
<sequence>LISYGVSYVFQVSQKSLSRRRLSSDSKDSISYALVDATKQQTFLDAFDKTYKSRDSFLLAYKPRRGKYAAFTGDLTEEEAEKFIG</sequence>
<dbReference type="InterPro" id="IPR052842">
    <property type="entry name" value="ER_Co-chaperone"/>
</dbReference>
<evidence type="ECO:0000313" key="1">
    <source>
        <dbReference type="EMBL" id="CCQ25873.1"/>
    </source>
</evidence>
<dbReference type="EMBL" id="HF571434">
    <property type="protein sequence ID" value="CCQ25873.1"/>
    <property type="molecule type" value="Genomic_DNA"/>
</dbReference>
<feature type="non-terminal residue" evidence="1">
    <location>
        <position position="85"/>
    </location>
</feature>
<gene>
    <name evidence="1" type="primary">me</name>
</gene>
<protein>
    <submittedName>
        <fullName evidence="1">Oxidoreductase</fullName>
    </submittedName>
</protein>
<proteinExistence type="predicted"/>